<dbReference type="InterPro" id="IPR009000">
    <property type="entry name" value="Transl_B-barrel_sf"/>
</dbReference>
<reference evidence="1" key="1">
    <citation type="journal article" date="2007" name="PLoS ONE">
        <title>The first genome sequence of an elite grapevine cultivar (Pinot noir Vitis vinifera L.): coping with a highly heterozygous genome.</title>
        <authorList>
            <person name="Velasco R."/>
            <person name="Zharkikh A."/>
            <person name="Troggio M."/>
            <person name="Cartwright D.A."/>
            <person name="Cestaro A."/>
            <person name="Pruss D."/>
            <person name="Pindo M."/>
            <person name="FitzGerald L.M."/>
            <person name="Vezzulli S."/>
            <person name="Reid J."/>
            <person name="Malacarne G."/>
            <person name="Iliev D."/>
            <person name="Coppola G."/>
            <person name="Wardell B."/>
            <person name="Micheletti D."/>
            <person name="Macalma T."/>
            <person name="Facci M."/>
            <person name="Mitchell J.T."/>
            <person name="Perazzolli M."/>
            <person name="Eldredge G."/>
            <person name="Gatto P."/>
            <person name="Oyzerski R."/>
            <person name="Moretto M."/>
            <person name="Gutin N."/>
            <person name="Stefanini M."/>
            <person name="Chen Y."/>
            <person name="Segala C."/>
            <person name="Davenport C."/>
            <person name="Dematte L."/>
            <person name="Mraz A."/>
            <person name="Battilana J."/>
            <person name="Stormo K."/>
            <person name="Costa F."/>
            <person name="Tao Q."/>
            <person name="Si-Ammour A."/>
            <person name="Harkins T."/>
            <person name="Lackey A."/>
            <person name="Perbost C."/>
            <person name="Taillon B."/>
            <person name="Stella A."/>
            <person name="Solovyev V."/>
            <person name="Fawcett J.A."/>
            <person name="Sterck L."/>
            <person name="Vandepoele K."/>
            <person name="Grando S.M."/>
            <person name="Toppo S."/>
            <person name="Moser C."/>
            <person name="Lanchbury J."/>
            <person name="Bogden R."/>
            <person name="Skolnick M."/>
            <person name="Sgaramella V."/>
            <person name="Bhatnagar S.K."/>
            <person name="Fontana P."/>
            <person name="Gutin A."/>
            <person name="Van de Peer Y."/>
            <person name="Salamini F."/>
            <person name="Viola R."/>
        </authorList>
    </citation>
    <scope>NUCLEOTIDE SEQUENCE</scope>
</reference>
<proteinExistence type="predicted"/>
<dbReference type="ExpressionAtlas" id="A5BAN5">
    <property type="expression patterns" value="baseline"/>
</dbReference>
<dbReference type="PANTHER" id="PTHR44830">
    <property type="entry name" value="ELONGATION FACTOR 1 ALPHA"/>
    <property type="match status" value="1"/>
</dbReference>
<accession>A5BAN5</accession>
<gene>
    <name evidence="1" type="ORF">VITISV_044271</name>
</gene>
<dbReference type="AlphaFoldDB" id="A5BAN5"/>
<evidence type="ECO:0000313" key="1">
    <source>
        <dbReference type="EMBL" id="CAN69915.1"/>
    </source>
</evidence>
<dbReference type="PANTHER" id="PTHR44830:SF1">
    <property type="entry name" value="TR-TYPE G DOMAIN-CONTAINING PROTEIN"/>
    <property type="match status" value="1"/>
</dbReference>
<dbReference type="EMBL" id="AM452464">
    <property type="protein sequence ID" value="CAN69915.1"/>
    <property type="molecule type" value="Genomic_DNA"/>
</dbReference>
<dbReference type="SUPFAM" id="SSF50447">
    <property type="entry name" value="Translation proteins"/>
    <property type="match status" value="1"/>
</dbReference>
<sequence length="475" mass="52070">MGKCAVAGSRRGGKKKGKGLGFETFRSFKIIRVNGYIDPTAGSNGLSPVQKLIGSRASCGQVSPSCMTMCHSRITQYGIKIVELMDQSEEDTWKVKNILESGERIFCYGKVTSCMRGKWRLAAAGHALLHGYTLAVYSPGNFVTVPILSELCTFCVRGAIKLSPDSDNHDLTDERDPKIVYHGYNSSTVRKAKLFSLVFCCFSTPPGPAITFMTFPEVNEILKGAVVYSVLFLRASITAALHWFGGNDVMAGNIPSKWYPLKQRPTFADKLQNQAKRSSITDSGQIGLIEELKNREIKQAKLFLNDAGGLPSAAKCLRHHHHHHSDQLQRHQQEPVAFNLSSAGITRRSNTVGSWLRFFTRLVASALFLWVALKLVSLNFVWLSPLGPSGLTTTVQSAGIHHESLVEGLPSDNVGFSVRNVAVKDLRRGFVASNSKDDPAKEAANLTARSLSRITMAKLEMVMSQSLAATPLTLR</sequence>
<dbReference type="Gene3D" id="2.40.30.10">
    <property type="entry name" value="Translation factors"/>
    <property type="match status" value="1"/>
</dbReference>
<organism evidence="1">
    <name type="scientific">Vitis vinifera</name>
    <name type="common">Grape</name>
    <dbReference type="NCBI Taxonomy" id="29760"/>
    <lineage>
        <taxon>Eukaryota</taxon>
        <taxon>Viridiplantae</taxon>
        <taxon>Streptophyta</taxon>
        <taxon>Embryophyta</taxon>
        <taxon>Tracheophyta</taxon>
        <taxon>Spermatophyta</taxon>
        <taxon>Magnoliopsida</taxon>
        <taxon>eudicotyledons</taxon>
        <taxon>Gunneridae</taxon>
        <taxon>Pentapetalae</taxon>
        <taxon>rosids</taxon>
        <taxon>Vitales</taxon>
        <taxon>Vitaceae</taxon>
        <taxon>Viteae</taxon>
        <taxon>Vitis</taxon>
    </lineage>
</organism>
<name>A5BAN5_VITVI</name>
<protein>
    <submittedName>
        <fullName evidence="1">Uncharacterized protein</fullName>
    </submittedName>
</protein>